<accession>A0A7H8QWW5</accession>
<dbReference type="InterPro" id="IPR031606">
    <property type="entry name" value="Kch1/2"/>
</dbReference>
<dbReference type="OrthoDB" id="2128042at2759"/>
<name>A0A7H8QWW5_TALRU</name>
<dbReference type="RefSeq" id="XP_035344780.1">
    <property type="nucleotide sequence ID" value="XM_035488887.1"/>
</dbReference>
<proteinExistence type="predicted"/>
<keyword evidence="2" id="KW-0472">Membrane</keyword>
<evidence type="ECO:0000256" key="2">
    <source>
        <dbReference type="SAM" id="Phobius"/>
    </source>
</evidence>
<feature type="compositionally biased region" description="Polar residues" evidence="1">
    <location>
        <begin position="501"/>
        <end position="511"/>
    </location>
</feature>
<keyword evidence="2" id="KW-1133">Transmembrane helix</keyword>
<dbReference type="Proteomes" id="UP000509510">
    <property type="component" value="Chromosome III"/>
</dbReference>
<feature type="transmembrane region" description="Helical" evidence="2">
    <location>
        <begin position="83"/>
        <end position="101"/>
    </location>
</feature>
<dbReference type="PANTHER" id="PTHR36424:SF1">
    <property type="entry name" value="LOW AFFINITY K(+) TRANSPORTER 1-RELATED"/>
    <property type="match status" value="1"/>
</dbReference>
<feature type="compositionally biased region" description="Polar residues" evidence="1">
    <location>
        <begin position="340"/>
        <end position="357"/>
    </location>
</feature>
<protein>
    <recommendedName>
        <fullName evidence="5">Pheromone-regulated membrane protein</fullName>
    </recommendedName>
</protein>
<dbReference type="PANTHER" id="PTHR36424">
    <property type="entry name" value="PHEROMONE-REGULATED MEMBRANE PROTEIN 6"/>
    <property type="match status" value="1"/>
</dbReference>
<dbReference type="GO" id="GO:0005886">
    <property type="term" value="C:plasma membrane"/>
    <property type="evidence" value="ECO:0007669"/>
    <property type="project" value="InterPro"/>
</dbReference>
<dbReference type="AlphaFoldDB" id="A0A7H8QWW5"/>
<evidence type="ECO:0000313" key="4">
    <source>
        <dbReference type="Proteomes" id="UP000509510"/>
    </source>
</evidence>
<feature type="compositionally biased region" description="Polar residues" evidence="1">
    <location>
        <begin position="578"/>
        <end position="591"/>
    </location>
</feature>
<evidence type="ECO:0000313" key="3">
    <source>
        <dbReference type="EMBL" id="QKX58602.1"/>
    </source>
</evidence>
<dbReference type="KEGG" id="trg:TRUGW13939_05727"/>
<dbReference type="GO" id="GO:0015079">
    <property type="term" value="F:potassium ion transmembrane transporter activity"/>
    <property type="evidence" value="ECO:0007669"/>
    <property type="project" value="InterPro"/>
</dbReference>
<feature type="compositionally biased region" description="Low complexity" evidence="1">
    <location>
        <begin position="388"/>
        <end position="400"/>
    </location>
</feature>
<feature type="transmembrane region" description="Helical" evidence="2">
    <location>
        <begin position="224"/>
        <end position="257"/>
    </location>
</feature>
<organism evidence="3 4">
    <name type="scientific">Talaromyces rugulosus</name>
    <name type="common">Penicillium rugulosum</name>
    <dbReference type="NCBI Taxonomy" id="121627"/>
    <lineage>
        <taxon>Eukaryota</taxon>
        <taxon>Fungi</taxon>
        <taxon>Dikarya</taxon>
        <taxon>Ascomycota</taxon>
        <taxon>Pezizomycotina</taxon>
        <taxon>Eurotiomycetes</taxon>
        <taxon>Eurotiomycetidae</taxon>
        <taxon>Eurotiales</taxon>
        <taxon>Trichocomaceae</taxon>
        <taxon>Talaromyces</taxon>
        <taxon>Talaromyces sect. Islandici</taxon>
    </lineage>
</organism>
<keyword evidence="4" id="KW-1185">Reference proteome</keyword>
<reference evidence="4" key="1">
    <citation type="submission" date="2020-06" db="EMBL/GenBank/DDBJ databases">
        <title>A chromosome-scale genome assembly of Talaromyces rugulosus W13939.</title>
        <authorList>
            <person name="Wang B."/>
            <person name="Guo L."/>
            <person name="Ye K."/>
            <person name="Wang L."/>
        </authorList>
    </citation>
    <scope>NUCLEOTIDE SEQUENCE [LARGE SCALE GENOMIC DNA]</scope>
    <source>
        <strain evidence="4">W13939</strain>
    </source>
</reference>
<dbReference type="Pfam" id="PF16944">
    <property type="entry name" value="KCH"/>
    <property type="match status" value="1"/>
</dbReference>
<evidence type="ECO:0008006" key="5">
    <source>
        <dbReference type="Google" id="ProtNLM"/>
    </source>
</evidence>
<keyword evidence="2" id="KW-0812">Transmembrane</keyword>
<evidence type="ECO:0000256" key="1">
    <source>
        <dbReference type="SAM" id="MobiDB-lite"/>
    </source>
</evidence>
<dbReference type="GeneID" id="55993224"/>
<feature type="transmembrane region" description="Helical" evidence="2">
    <location>
        <begin position="39"/>
        <end position="63"/>
    </location>
</feature>
<dbReference type="EMBL" id="CP055900">
    <property type="protein sequence ID" value="QKX58602.1"/>
    <property type="molecule type" value="Genomic_DNA"/>
</dbReference>
<sequence length="719" mass="78730">MGCCGDREKLGQTRLEQTWDYINLTDFKSSSCFTGFSYFMVWFFMVVSIAVYAVDTFTAVNLLAFSRWSSQIKPKIPIRISRWIFAGCIIASFVLLAYRWIRAIRVMRSDSIAESYLDPLAVRVQSIRVGKAKGYRRFLVFAELTKSKKGADYVALFAYFSFEAWLRIIFADGPRQVLNAITLYSVLQLNLIPEGSHAAPDGTSSVAQFFINIKALADKNYQQAVILFGMLFTLIIWVIAALSLLISVILYLIFLWHHIPSEDGSLKRYCRRKINTRLERIVRKKTAKALAHDVQLLDRAPTMPLSEGEELKPFKMAPTLPSLQEYPEDKKPIVTVAPLSRQTTQTTLPPYRSQTGLGPNDEDMHQQPTLPDLGVDRPWLTKTNTQNSAYSESSSLTASAEPMGYSPLDHQQPHMPSLPPVPFDPTQGRSYSPAMNRPGTAQGGRGPMPMEGPGRRGPGGYPQPPPSGMGRRTPGYSQGDNYGQGPMPGDNMMSGQRPFGASNSRPYSPANTPAGGPRYPQANFAPDDRSYTPVNGPTGDRPPPPIKDSADIRPYSPANNVRPYSPASTPANAGLYQPANNYADSRSFSPANNPPGRSLTALNTTVPTPHADPVNRSYSPGGGTASPRPQNNGGYQAFNPFAASANDETPSHPAPAAPSQPIVRPSTTAPTHAAPFQGYAANPRAATASPSHANGRRPPPHNQTQEEDEYDPLSYYGSS</sequence>
<gene>
    <name evidence="3" type="ORF">TRUGW13939_05727</name>
</gene>
<feature type="region of interest" description="Disordered" evidence="1">
    <location>
        <begin position="336"/>
        <end position="719"/>
    </location>
</feature>